<protein>
    <submittedName>
        <fullName evidence="1">3424_t:CDS:1</fullName>
    </submittedName>
</protein>
<accession>A0ACA9MQL4</accession>
<feature type="non-terminal residue" evidence="1">
    <location>
        <position position="1"/>
    </location>
</feature>
<name>A0ACA9MQL4_9GLOM</name>
<proteinExistence type="predicted"/>
<evidence type="ECO:0000313" key="1">
    <source>
        <dbReference type="EMBL" id="CAG8591933.1"/>
    </source>
</evidence>
<gene>
    <name evidence="1" type="ORF">RPERSI_LOCUS5572</name>
</gene>
<organism evidence="1 2">
    <name type="scientific">Racocetra persica</name>
    <dbReference type="NCBI Taxonomy" id="160502"/>
    <lineage>
        <taxon>Eukaryota</taxon>
        <taxon>Fungi</taxon>
        <taxon>Fungi incertae sedis</taxon>
        <taxon>Mucoromycota</taxon>
        <taxon>Glomeromycotina</taxon>
        <taxon>Glomeromycetes</taxon>
        <taxon>Diversisporales</taxon>
        <taxon>Gigasporaceae</taxon>
        <taxon>Racocetra</taxon>
    </lineage>
</organism>
<evidence type="ECO:0000313" key="2">
    <source>
        <dbReference type="Proteomes" id="UP000789920"/>
    </source>
</evidence>
<comment type="caution">
    <text evidence="1">The sequence shown here is derived from an EMBL/GenBank/DDBJ whole genome shotgun (WGS) entry which is preliminary data.</text>
</comment>
<sequence length="67" mass="7819">LTEKVYNRLNEIQKIYLTHTKLNDQFVIRFAAGSPWTTEEHVDRALDLIVKTTKEVIGIKDENNIFS</sequence>
<reference evidence="1" key="1">
    <citation type="submission" date="2021-06" db="EMBL/GenBank/DDBJ databases">
        <authorList>
            <person name="Kallberg Y."/>
            <person name="Tangrot J."/>
            <person name="Rosling A."/>
        </authorList>
    </citation>
    <scope>NUCLEOTIDE SEQUENCE</scope>
    <source>
        <strain evidence="1">MA461A</strain>
    </source>
</reference>
<keyword evidence="2" id="KW-1185">Reference proteome</keyword>
<dbReference type="EMBL" id="CAJVQC010008378">
    <property type="protein sequence ID" value="CAG8591933.1"/>
    <property type="molecule type" value="Genomic_DNA"/>
</dbReference>
<dbReference type="Proteomes" id="UP000789920">
    <property type="component" value="Unassembled WGS sequence"/>
</dbReference>